<dbReference type="EMBL" id="WNYA01000011">
    <property type="protein sequence ID" value="KAG8552252.1"/>
    <property type="molecule type" value="Genomic_DNA"/>
</dbReference>
<sequence>MLAFRSFSKDQKRAKKISGCCSAEEREVDGQCVGNLIRCRMWRALAMYNLHCFQRRSGDIPTTNLMTGDRVVVSGEEKKFLALSTGYIKE</sequence>
<dbReference type="AlphaFoldDB" id="A0AAV6ZS86"/>
<proteinExistence type="predicted"/>
<accession>A0AAV6ZS86</accession>
<dbReference type="Pfam" id="PF21123">
    <property type="entry name" value="Dna2_Rift"/>
    <property type="match status" value="1"/>
</dbReference>
<keyword evidence="3" id="KW-1185">Reference proteome</keyword>
<organism evidence="2 3">
    <name type="scientific">Engystomops pustulosus</name>
    <name type="common">Tungara frog</name>
    <name type="synonym">Physalaemus pustulosus</name>
    <dbReference type="NCBI Taxonomy" id="76066"/>
    <lineage>
        <taxon>Eukaryota</taxon>
        <taxon>Metazoa</taxon>
        <taxon>Chordata</taxon>
        <taxon>Craniata</taxon>
        <taxon>Vertebrata</taxon>
        <taxon>Euteleostomi</taxon>
        <taxon>Amphibia</taxon>
        <taxon>Batrachia</taxon>
        <taxon>Anura</taxon>
        <taxon>Neobatrachia</taxon>
        <taxon>Hyloidea</taxon>
        <taxon>Leptodactylidae</taxon>
        <taxon>Leiuperinae</taxon>
        <taxon>Engystomops</taxon>
    </lineage>
</organism>
<evidence type="ECO:0000259" key="1">
    <source>
        <dbReference type="Pfam" id="PF21123"/>
    </source>
</evidence>
<protein>
    <recommendedName>
        <fullName evidence="1">DNA2 rift barrel domain-containing protein</fullName>
    </recommendedName>
</protein>
<evidence type="ECO:0000313" key="2">
    <source>
        <dbReference type="EMBL" id="KAG8552252.1"/>
    </source>
</evidence>
<name>A0AAV6ZS86_ENGPU</name>
<comment type="caution">
    <text evidence="2">The sequence shown here is derived from an EMBL/GenBank/DDBJ whole genome shotgun (WGS) entry which is preliminary data.</text>
</comment>
<dbReference type="Proteomes" id="UP000824782">
    <property type="component" value="Unassembled WGS sequence"/>
</dbReference>
<feature type="domain" description="DNA2 rift barrel" evidence="1">
    <location>
        <begin position="23"/>
        <end position="90"/>
    </location>
</feature>
<evidence type="ECO:0000313" key="3">
    <source>
        <dbReference type="Proteomes" id="UP000824782"/>
    </source>
</evidence>
<dbReference type="InterPro" id="IPR048459">
    <property type="entry name" value="DNA2_Rift"/>
</dbReference>
<reference evidence="2" key="1">
    <citation type="thesis" date="2020" institute="ProQuest LLC" country="789 East Eisenhower Parkway, Ann Arbor, MI, USA">
        <title>Comparative Genomics and Chromosome Evolution.</title>
        <authorList>
            <person name="Mudd A.B."/>
        </authorList>
    </citation>
    <scope>NUCLEOTIDE SEQUENCE</scope>
    <source>
        <strain evidence="2">237g6f4</strain>
        <tissue evidence="2">Blood</tissue>
    </source>
</reference>
<gene>
    <name evidence="2" type="ORF">GDO81_004454</name>
</gene>